<protein>
    <recommendedName>
        <fullName evidence="3">FidL-like membrane protein</fullName>
    </recommendedName>
</protein>
<gene>
    <name evidence="1" type="ORF">AU512_05695</name>
</gene>
<proteinExistence type="predicted"/>
<dbReference type="EMBL" id="LUTQ01000012">
    <property type="protein sequence ID" value="OSN10886.1"/>
    <property type="molecule type" value="Genomic_DNA"/>
</dbReference>
<name>A0ABX3XHS0_9GAMM</name>
<dbReference type="RefSeq" id="WP_100052963.1">
    <property type="nucleotide sequence ID" value="NZ_LUTQ01000012.1"/>
</dbReference>
<keyword evidence="2" id="KW-1185">Reference proteome</keyword>
<evidence type="ECO:0000313" key="1">
    <source>
        <dbReference type="EMBL" id="OSN10886.1"/>
    </source>
</evidence>
<accession>A0ABX3XHS0</accession>
<dbReference type="Proteomes" id="UP000194040">
    <property type="component" value="Unassembled WGS sequence"/>
</dbReference>
<organism evidence="1 2">
    <name type="scientific">Lonsdalea iberica</name>
    <dbReference type="NCBI Taxonomy" id="1082703"/>
    <lineage>
        <taxon>Bacteria</taxon>
        <taxon>Pseudomonadati</taxon>
        <taxon>Pseudomonadota</taxon>
        <taxon>Gammaproteobacteria</taxon>
        <taxon>Enterobacterales</taxon>
        <taxon>Pectobacteriaceae</taxon>
        <taxon>Lonsdalea</taxon>
    </lineage>
</organism>
<comment type="caution">
    <text evidence="1">The sequence shown here is derived from an EMBL/GenBank/DDBJ whole genome shotgun (WGS) entry which is preliminary data.</text>
</comment>
<sequence length="152" mass="17059">MIKLFVSALLLVSTSLMFLYFHKKEKVLTCKAEFSVIKNTERLDIVSVISLSSGKGVLTLSGILYDGKQVAGHISRNIGFTYKKRGEDYALKSSVVVNSPLMALSQHDEEKWLPAFFGAKNQTVFLKIRPLNNNQWLIYSGVVPQYLCEKAP</sequence>
<evidence type="ECO:0008006" key="3">
    <source>
        <dbReference type="Google" id="ProtNLM"/>
    </source>
</evidence>
<reference evidence="1 2" key="1">
    <citation type="submission" date="2016-02" db="EMBL/GenBank/DDBJ databases">
        <title>Species-wide whole genome sequencing reveals diversity, host range in Lonsdalea quercina.</title>
        <authorList>
            <person name="Li Y."/>
        </authorList>
    </citation>
    <scope>NUCLEOTIDE SEQUENCE [LARGE SCALE GENOMIC DNA]</scope>
    <source>
        <strain evidence="1 2">LMG 26265</strain>
    </source>
</reference>
<evidence type="ECO:0000313" key="2">
    <source>
        <dbReference type="Proteomes" id="UP000194040"/>
    </source>
</evidence>